<evidence type="ECO:0000313" key="2">
    <source>
        <dbReference type="Proteomes" id="UP001528040"/>
    </source>
</evidence>
<dbReference type="EMBL" id="JAQIIO010000006">
    <property type="protein sequence ID" value="MDA5094982.1"/>
    <property type="molecule type" value="Genomic_DNA"/>
</dbReference>
<sequence>MMAEVWRETGVVSKSAMKTGATDGVFEQIATMGSIEISPPGRAGLSIK</sequence>
<name>A0ABT4W588_9RHOB</name>
<proteinExistence type="predicted"/>
<dbReference type="RefSeq" id="WP_271054686.1">
    <property type="nucleotide sequence ID" value="NZ_JAQIIO010000006.1"/>
</dbReference>
<accession>A0ABT4W588</accession>
<dbReference type="Proteomes" id="UP001528040">
    <property type="component" value="Unassembled WGS sequence"/>
</dbReference>
<keyword evidence="2" id="KW-1185">Reference proteome</keyword>
<protein>
    <submittedName>
        <fullName evidence="1">Uncharacterized protein</fullName>
    </submittedName>
</protein>
<organism evidence="1 2">
    <name type="scientific">Aliiroseovarius salicola</name>
    <dbReference type="NCBI Taxonomy" id="3009082"/>
    <lineage>
        <taxon>Bacteria</taxon>
        <taxon>Pseudomonadati</taxon>
        <taxon>Pseudomonadota</taxon>
        <taxon>Alphaproteobacteria</taxon>
        <taxon>Rhodobacterales</taxon>
        <taxon>Paracoccaceae</taxon>
        <taxon>Aliiroseovarius</taxon>
    </lineage>
</organism>
<gene>
    <name evidence="1" type="ORF">O2N63_12900</name>
</gene>
<reference evidence="1 2" key="1">
    <citation type="submission" date="2023-01" db="EMBL/GenBank/DDBJ databases">
        <authorList>
            <person name="Yoon J.-W."/>
        </authorList>
    </citation>
    <scope>NUCLEOTIDE SEQUENCE [LARGE SCALE GENOMIC DNA]</scope>
    <source>
        <strain evidence="1 2">KMU-50</strain>
    </source>
</reference>
<comment type="caution">
    <text evidence="1">The sequence shown here is derived from an EMBL/GenBank/DDBJ whole genome shotgun (WGS) entry which is preliminary data.</text>
</comment>
<evidence type="ECO:0000313" key="1">
    <source>
        <dbReference type="EMBL" id="MDA5094982.1"/>
    </source>
</evidence>